<name>A0ABD1Q8Z3_9LAMI</name>
<dbReference type="Proteomes" id="UP001604277">
    <property type="component" value="Unassembled WGS sequence"/>
</dbReference>
<evidence type="ECO:0000313" key="1">
    <source>
        <dbReference type="EMBL" id="KAL2472680.1"/>
    </source>
</evidence>
<protein>
    <submittedName>
        <fullName evidence="1">Uncharacterized protein</fullName>
    </submittedName>
</protein>
<gene>
    <name evidence="1" type="ORF">Fot_48416</name>
</gene>
<dbReference type="EMBL" id="JBFOLJ010000015">
    <property type="protein sequence ID" value="KAL2472680.1"/>
    <property type="molecule type" value="Genomic_DNA"/>
</dbReference>
<organism evidence="1 2">
    <name type="scientific">Forsythia ovata</name>
    <dbReference type="NCBI Taxonomy" id="205694"/>
    <lineage>
        <taxon>Eukaryota</taxon>
        <taxon>Viridiplantae</taxon>
        <taxon>Streptophyta</taxon>
        <taxon>Embryophyta</taxon>
        <taxon>Tracheophyta</taxon>
        <taxon>Spermatophyta</taxon>
        <taxon>Magnoliopsida</taxon>
        <taxon>eudicotyledons</taxon>
        <taxon>Gunneridae</taxon>
        <taxon>Pentapetalae</taxon>
        <taxon>asterids</taxon>
        <taxon>lamiids</taxon>
        <taxon>Lamiales</taxon>
        <taxon>Oleaceae</taxon>
        <taxon>Forsythieae</taxon>
        <taxon>Forsythia</taxon>
    </lineage>
</organism>
<dbReference type="AlphaFoldDB" id="A0ABD1Q8Z3"/>
<reference evidence="2" key="1">
    <citation type="submission" date="2024-07" db="EMBL/GenBank/DDBJ databases">
        <title>Two chromosome-level genome assemblies of Korean endemic species Abeliophyllum distichum and Forsythia ovata (Oleaceae).</title>
        <authorList>
            <person name="Jang H."/>
        </authorList>
    </citation>
    <scope>NUCLEOTIDE SEQUENCE [LARGE SCALE GENOMIC DNA]</scope>
</reference>
<sequence length="103" mass="11371">MSVGAVAPTAPTLNPPMSTLKRFVKHCIEQFLYLSSIIFRVERGTGTKIFGKVEMVLQGCQIEQKNKTVTRWTPPATRDKEGVVAEMAKEGSVKAMDTDGTRQ</sequence>
<evidence type="ECO:0000313" key="2">
    <source>
        <dbReference type="Proteomes" id="UP001604277"/>
    </source>
</evidence>
<accession>A0ABD1Q8Z3</accession>
<comment type="caution">
    <text evidence="1">The sequence shown here is derived from an EMBL/GenBank/DDBJ whole genome shotgun (WGS) entry which is preliminary data.</text>
</comment>
<proteinExistence type="predicted"/>
<keyword evidence="2" id="KW-1185">Reference proteome</keyword>